<evidence type="ECO:0000256" key="6">
    <source>
        <dbReference type="ARBA" id="ARBA00023163"/>
    </source>
</evidence>
<dbReference type="EnsemblPlants" id="PNT66209">
    <property type="protein sequence ID" value="PNT66209"/>
    <property type="gene ID" value="BRADI_3g08570v3"/>
</dbReference>
<feature type="DNA-binding region" description="Homeobox" evidence="8">
    <location>
        <begin position="381"/>
        <end position="443"/>
    </location>
</feature>
<proteinExistence type="inferred from homology"/>
<keyword evidence="4 8" id="KW-0238">DNA-binding</keyword>
<dbReference type="Gene3D" id="1.10.10.60">
    <property type="entry name" value="Homeodomain-like"/>
    <property type="match status" value="1"/>
</dbReference>
<dbReference type="EMBL" id="CM000882">
    <property type="protein sequence ID" value="PNT66210.1"/>
    <property type="molecule type" value="Genomic_DNA"/>
</dbReference>
<dbReference type="ExpressionAtlas" id="A0A0Q3F7D7">
    <property type="expression patterns" value="baseline"/>
</dbReference>
<dbReference type="SMART" id="SM00574">
    <property type="entry name" value="POX"/>
    <property type="match status" value="1"/>
</dbReference>
<protein>
    <recommendedName>
        <fullName evidence="10">Homeobox domain-containing protein</fullName>
    </recommendedName>
</protein>
<comment type="subcellular location">
    <subcellularLocation>
        <location evidence="1 8">Nucleus</location>
    </subcellularLocation>
</comment>
<dbReference type="InterPro" id="IPR008422">
    <property type="entry name" value="KN_HD"/>
</dbReference>
<dbReference type="GO" id="GO:0003677">
    <property type="term" value="F:DNA binding"/>
    <property type="evidence" value="ECO:0007669"/>
    <property type="project" value="UniProtKB-UniRule"/>
</dbReference>
<dbReference type="RefSeq" id="XP_010236337.2">
    <property type="nucleotide sequence ID" value="XM_010238035.3"/>
</dbReference>
<sequence>MGSTSNPSFSPFGAEAMNGYFMASTGAQGMPLPPPDHGGYGGGGLCFGDAADIGAQFSANNMLFASLASQLFAPPQPHGGGHGHVGARTPPPEVEEMDGEFEASGGDYCHLDAQAMAICSSSSSKKPRCDDWSSAEGSRAVSVYGPPPQTAGFYYYPPATPRELSLSLRSVSSSDSMSMASGGDQFSSGSGLTHTRSHSQQGQAARFRPVHFAVVVARSPYAPVAQQLLNDAVGRLLHGVAAASSCSASSSVVSSNNNHHGARWGHGAHGVRGELLRMLQLMDEKYNQCLDEIQATTAKFNSLAQPGIGIGIGGICAPFAHRAVSATYRALRRRITGEIMAAAAGGSRPRSQRAESSGSWESAFIQKHLAAQQARRREQHSWRPQRGLPEKSVAVLKSWLFENFIRPYPQDSEKDMLAERSGLTRTQVANWFINARVRLWRPLIEELHEELRRSSAAAPAMPMEHAVSQYVLG</sequence>
<feature type="compositionally biased region" description="Polar residues" evidence="9">
    <location>
        <begin position="184"/>
        <end position="203"/>
    </location>
</feature>
<keyword evidence="7 8" id="KW-0539">Nucleus</keyword>
<name>A0A0Q3F7D7_BRADI</name>
<evidence type="ECO:0000313" key="12">
    <source>
        <dbReference type="EnsemblPlants" id="KQJ94108"/>
    </source>
</evidence>
<dbReference type="PROSITE" id="PS50071">
    <property type="entry name" value="HOMEOBOX_2"/>
    <property type="match status" value="1"/>
</dbReference>
<dbReference type="Pfam" id="PF05920">
    <property type="entry name" value="Homeobox_KN"/>
    <property type="match status" value="1"/>
</dbReference>
<evidence type="ECO:0000256" key="2">
    <source>
        <dbReference type="ARBA" id="ARBA00006454"/>
    </source>
</evidence>
<dbReference type="Gramene" id="PNT66209">
    <property type="protein sequence ID" value="PNT66209"/>
    <property type="gene ID" value="BRADI_3g08570v3"/>
</dbReference>
<feature type="domain" description="Homeobox" evidence="10">
    <location>
        <begin position="379"/>
        <end position="442"/>
    </location>
</feature>
<evidence type="ECO:0000256" key="3">
    <source>
        <dbReference type="ARBA" id="ARBA00023015"/>
    </source>
</evidence>
<evidence type="ECO:0000256" key="7">
    <source>
        <dbReference type="ARBA" id="ARBA00023242"/>
    </source>
</evidence>
<dbReference type="InterPro" id="IPR001356">
    <property type="entry name" value="HD"/>
</dbReference>
<evidence type="ECO:0000259" key="10">
    <source>
        <dbReference type="PROSITE" id="PS50071"/>
    </source>
</evidence>
<comment type="similarity">
    <text evidence="2">Belongs to the TALE/BELL homeobox family.</text>
</comment>
<dbReference type="GO" id="GO:0000981">
    <property type="term" value="F:DNA-binding transcription factor activity, RNA polymerase II-specific"/>
    <property type="evidence" value="ECO:0007669"/>
    <property type="project" value="InterPro"/>
</dbReference>
<dbReference type="Pfam" id="PF07526">
    <property type="entry name" value="POX"/>
    <property type="match status" value="1"/>
</dbReference>
<dbReference type="EMBL" id="CM000882">
    <property type="protein sequence ID" value="PNT66209.1"/>
    <property type="molecule type" value="Genomic_DNA"/>
</dbReference>
<dbReference type="SUPFAM" id="SSF46689">
    <property type="entry name" value="Homeodomain-like"/>
    <property type="match status" value="1"/>
</dbReference>
<dbReference type="RefSeq" id="XP_024316335.1">
    <property type="nucleotide sequence ID" value="XM_024460567.1"/>
</dbReference>
<dbReference type="AlphaFoldDB" id="A0A0Q3F7D7"/>
<feature type="region of interest" description="Disordered" evidence="9">
    <location>
        <begin position="174"/>
        <end position="204"/>
    </location>
</feature>
<keyword evidence="13" id="KW-1185">Reference proteome</keyword>
<dbReference type="GO" id="GO:0005634">
    <property type="term" value="C:nucleus"/>
    <property type="evidence" value="ECO:0000318"/>
    <property type="project" value="GO_Central"/>
</dbReference>
<dbReference type="Gramene" id="KQJ94108">
    <property type="protein sequence ID" value="KQJ94108"/>
    <property type="gene ID" value="BRADI_3g08570v3"/>
</dbReference>
<dbReference type="EnsemblPlants" id="PNT66210">
    <property type="protein sequence ID" value="PNT66210"/>
    <property type="gene ID" value="BRADI_3g08570v3"/>
</dbReference>
<dbReference type="RefSeq" id="XP_024316333.1">
    <property type="nucleotide sequence ID" value="XM_024460565.1"/>
</dbReference>
<dbReference type="RefSeq" id="XP_024316334.1">
    <property type="nucleotide sequence ID" value="XM_024460566.1"/>
</dbReference>
<dbReference type="Gramene" id="PNT66210">
    <property type="protein sequence ID" value="PNT66210"/>
    <property type="gene ID" value="BRADI_3g08570v3"/>
</dbReference>
<dbReference type="STRING" id="15368.A0A0Q3F7D7"/>
<evidence type="ECO:0000256" key="5">
    <source>
        <dbReference type="ARBA" id="ARBA00023155"/>
    </source>
</evidence>
<dbReference type="OrthoDB" id="10056939at2759"/>
<evidence type="ECO:0000256" key="9">
    <source>
        <dbReference type="SAM" id="MobiDB-lite"/>
    </source>
</evidence>
<keyword evidence="5 8" id="KW-0371">Homeobox</keyword>
<dbReference type="InterPro" id="IPR009057">
    <property type="entry name" value="Homeodomain-like_sf"/>
</dbReference>
<reference evidence="11" key="2">
    <citation type="submission" date="2017-06" db="EMBL/GenBank/DDBJ databases">
        <title>WGS assembly of Brachypodium distachyon.</title>
        <authorList>
            <consortium name="The International Brachypodium Initiative"/>
            <person name="Lucas S."/>
            <person name="Harmon-Smith M."/>
            <person name="Lail K."/>
            <person name="Tice H."/>
            <person name="Grimwood J."/>
            <person name="Bruce D."/>
            <person name="Barry K."/>
            <person name="Shu S."/>
            <person name="Lindquist E."/>
            <person name="Wang M."/>
            <person name="Pitluck S."/>
            <person name="Vogel J.P."/>
            <person name="Garvin D.F."/>
            <person name="Mockler T.C."/>
            <person name="Schmutz J."/>
            <person name="Rokhsar D."/>
            <person name="Bevan M.W."/>
        </authorList>
    </citation>
    <scope>NUCLEOTIDE SEQUENCE</scope>
    <source>
        <strain evidence="11">Bd21</strain>
    </source>
</reference>
<gene>
    <name evidence="12" type="primary">LOC100822753</name>
    <name evidence="11" type="ORF">BRADI_3g08570v3</name>
</gene>
<accession>A0A0Q3F7D7</accession>
<organism evidence="11">
    <name type="scientific">Brachypodium distachyon</name>
    <name type="common">Purple false brome</name>
    <name type="synonym">Trachynia distachya</name>
    <dbReference type="NCBI Taxonomy" id="15368"/>
    <lineage>
        <taxon>Eukaryota</taxon>
        <taxon>Viridiplantae</taxon>
        <taxon>Streptophyta</taxon>
        <taxon>Embryophyta</taxon>
        <taxon>Tracheophyta</taxon>
        <taxon>Spermatophyta</taxon>
        <taxon>Magnoliopsida</taxon>
        <taxon>Liliopsida</taxon>
        <taxon>Poales</taxon>
        <taxon>Poaceae</taxon>
        <taxon>BOP clade</taxon>
        <taxon>Pooideae</taxon>
        <taxon>Stipodae</taxon>
        <taxon>Brachypodieae</taxon>
        <taxon>Brachypodium</taxon>
    </lineage>
</organism>
<dbReference type="Proteomes" id="UP000008810">
    <property type="component" value="Chromosome 3"/>
</dbReference>
<reference evidence="11 12" key="1">
    <citation type="journal article" date="2010" name="Nature">
        <title>Genome sequencing and analysis of the model grass Brachypodium distachyon.</title>
        <authorList>
            <consortium name="International Brachypodium Initiative"/>
        </authorList>
    </citation>
    <scope>NUCLEOTIDE SEQUENCE [LARGE SCALE GENOMIC DNA]</scope>
    <source>
        <strain evidence="11">Bd21</strain>
        <strain evidence="12">cv. Bd21</strain>
    </source>
</reference>
<keyword evidence="3" id="KW-0805">Transcription regulation</keyword>
<evidence type="ECO:0000256" key="8">
    <source>
        <dbReference type="PROSITE-ProRule" id="PRU00108"/>
    </source>
</evidence>
<dbReference type="InterPro" id="IPR006563">
    <property type="entry name" value="POX_dom"/>
</dbReference>
<keyword evidence="6" id="KW-0804">Transcription</keyword>
<dbReference type="EMBL" id="CM000882">
    <property type="protein sequence ID" value="PNT66208.1"/>
    <property type="molecule type" value="Genomic_DNA"/>
</dbReference>
<dbReference type="CDD" id="cd00086">
    <property type="entry name" value="homeodomain"/>
    <property type="match status" value="1"/>
</dbReference>
<dbReference type="SMART" id="SM00389">
    <property type="entry name" value="HOX"/>
    <property type="match status" value="1"/>
</dbReference>
<dbReference type="EnsemblPlants" id="PNT66208">
    <property type="protein sequence ID" value="PNT66208"/>
    <property type="gene ID" value="BRADI_3g08570v3"/>
</dbReference>
<evidence type="ECO:0000256" key="1">
    <source>
        <dbReference type="ARBA" id="ARBA00004123"/>
    </source>
</evidence>
<dbReference type="EMBL" id="CM000882">
    <property type="protein sequence ID" value="KQJ94108.1"/>
    <property type="molecule type" value="Genomic_DNA"/>
</dbReference>
<dbReference type="PANTHER" id="PTHR11850">
    <property type="entry name" value="HOMEOBOX PROTEIN TRANSCRIPTION FACTORS"/>
    <property type="match status" value="1"/>
</dbReference>
<evidence type="ECO:0000256" key="4">
    <source>
        <dbReference type="ARBA" id="ARBA00023125"/>
    </source>
</evidence>
<dbReference type="GeneID" id="100822753"/>
<dbReference type="InterPro" id="IPR050224">
    <property type="entry name" value="TALE_homeobox"/>
</dbReference>
<evidence type="ECO:0000313" key="13">
    <source>
        <dbReference type="Proteomes" id="UP000008810"/>
    </source>
</evidence>
<dbReference type="EnsemblPlants" id="KQJ94108">
    <property type="protein sequence ID" value="KQJ94108"/>
    <property type="gene ID" value="BRADI_3g08570v3"/>
</dbReference>
<reference evidence="12" key="3">
    <citation type="submission" date="2018-08" db="UniProtKB">
        <authorList>
            <consortium name="EnsemblPlants"/>
        </authorList>
    </citation>
    <scope>IDENTIFICATION</scope>
    <source>
        <strain evidence="12">cv. Bd21</strain>
    </source>
</reference>
<evidence type="ECO:0000313" key="11">
    <source>
        <dbReference type="EMBL" id="KQJ94108.1"/>
    </source>
</evidence>
<dbReference type="PROSITE" id="PS00027">
    <property type="entry name" value="HOMEOBOX_1"/>
    <property type="match status" value="1"/>
</dbReference>
<dbReference type="InterPro" id="IPR017970">
    <property type="entry name" value="Homeobox_CS"/>
</dbReference>
<dbReference type="Gramene" id="PNT66208">
    <property type="protein sequence ID" value="PNT66208"/>
    <property type="gene ID" value="BRADI_3g08570v3"/>
</dbReference>